<dbReference type="SMART" id="SM00448">
    <property type="entry name" value="REC"/>
    <property type="match status" value="1"/>
</dbReference>
<dbReference type="PANTHER" id="PTHR48111">
    <property type="entry name" value="REGULATOR OF RPOS"/>
    <property type="match status" value="1"/>
</dbReference>
<dbReference type="GO" id="GO:0005829">
    <property type="term" value="C:cytosol"/>
    <property type="evidence" value="ECO:0007669"/>
    <property type="project" value="TreeGrafter"/>
</dbReference>
<evidence type="ECO:0000256" key="7">
    <source>
        <dbReference type="PROSITE-ProRule" id="PRU01091"/>
    </source>
</evidence>
<organism evidence="10 11">
    <name type="scientific">Allochromatium palmeri</name>
    <dbReference type="NCBI Taxonomy" id="231048"/>
    <lineage>
        <taxon>Bacteria</taxon>
        <taxon>Pseudomonadati</taxon>
        <taxon>Pseudomonadota</taxon>
        <taxon>Gammaproteobacteria</taxon>
        <taxon>Chromatiales</taxon>
        <taxon>Chromatiaceae</taxon>
        <taxon>Allochromatium</taxon>
    </lineage>
</organism>
<evidence type="ECO:0000256" key="2">
    <source>
        <dbReference type="ARBA" id="ARBA00023012"/>
    </source>
</evidence>
<dbReference type="Gene3D" id="6.10.250.690">
    <property type="match status" value="1"/>
</dbReference>
<evidence type="ECO:0000313" key="10">
    <source>
        <dbReference type="EMBL" id="MTW21565.1"/>
    </source>
</evidence>
<dbReference type="SUPFAM" id="SSF46894">
    <property type="entry name" value="C-terminal effector domain of the bipartite response regulators"/>
    <property type="match status" value="1"/>
</dbReference>
<sequence length="235" mass="26374">MSPTAANKTVLIVEDETPLADVLEEYLRASALEVERIEDGAAVVPRVRAAPPDLILLDLMLPGLDGLAICRELRTFSSVPIIMVTARVEEIDRLLGLELGADDYICKPFAPREVVARVKAQLRRVEMLTRPAGEVDTDGSGGLVLDEDRYEARLEGRALRLTVGEFRLLAALHRHPGRIMSRARLLEELYDDHRVVTDRSVDTHVKNLRRKLASEFDGRQFIESVYGVGYRYEPD</sequence>
<dbReference type="Proteomes" id="UP000434044">
    <property type="component" value="Unassembled WGS sequence"/>
</dbReference>
<dbReference type="InterPro" id="IPR016032">
    <property type="entry name" value="Sig_transdc_resp-reg_C-effctor"/>
</dbReference>
<evidence type="ECO:0000313" key="11">
    <source>
        <dbReference type="Proteomes" id="UP000434044"/>
    </source>
</evidence>
<evidence type="ECO:0000256" key="3">
    <source>
        <dbReference type="ARBA" id="ARBA00023015"/>
    </source>
</evidence>
<dbReference type="RefSeq" id="WP_155450147.1">
    <property type="nucleotide sequence ID" value="NZ_WNKT01000020.1"/>
</dbReference>
<evidence type="ECO:0000256" key="1">
    <source>
        <dbReference type="ARBA" id="ARBA00022553"/>
    </source>
</evidence>
<dbReference type="GO" id="GO:0032993">
    <property type="term" value="C:protein-DNA complex"/>
    <property type="evidence" value="ECO:0007669"/>
    <property type="project" value="TreeGrafter"/>
</dbReference>
<gene>
    <name evidence="10" type="ORF">GJ668_10740</name>
</gene>
<dbReference type="AlphaFoldDB" id="A0A6N8EBL4"/>
<dbReference type="InterPro" id="IPR011006">
    <property type="entry name" value="CheY-like_superfamily"/>
</dbReference>
<dbReference type="GO" id="GO:0000976">
    <property type="term" value="F:transcription cis-regulatory region binding"/>
    <property type="evidence" value="ECO:0007669"/>
    <property type="project" value="TreeGrafter"/>
</dbReference>
<feature type="modified residue" description="4-aspartylphosphate" evidence="6">
    <location>
        <position position="58"/>
    </location>
</feature>
<dbReference type="Pfam" id="PF00072">
    <property type="entry name" value="Response_reg"/>
    <property type="match status" value="1"/>
</dbReference>
<keyword evidence="2" id="KW-0902">Two-component regulatory system</keyword>
<keyword evidence="5" id="KW-0804">Transcription</keyword>
<dbReference type="Pfam" id="PF00486">
    <property type="entry name" value="Trans_reg_C"/>
    <property type="match status" value="1"/>
</dbReference>
<feature type="domain" description="OmpR/PhoB-type" evidence="9">
    <location>
        <begin position="132"/>
        <end position="234"/>
    </location>
</feature>
<protein>
    <submittedName>
        <fullName evidence="10">Response regulator</fullName>
    </submittedName>
</protein>
<keyword evidence="3" id="KW-0805">Transcription regulation</keyword>
<dbReference type="InterPro" id="IPR039420">
    <property type="entry name" value="WalR-like"/>
</dbReference>
<evidence type="ECO:0000256" key="5">
    <source>
        <dbReference type="ARBA" id="ARBA00023163"/>
    </source>
</evidence>
<dbReference type="SUPFAM" id="SSF52172">
    <property type="entry name" value="CheY-like"/>
    <property type="match status" value="1"/>
</dbReference>
<dbReference type="FunFam" id="3.40.50.2300:FF:000001">
    <property type="entry name" value="DNA-binding response regulator PhoB"/>
    <property type="match status" value="1"/>
</dbReference>
<evidence type="ECO:0000256" key="6">
    <source>
        <dbReference type="PROSITE-ProRule" id="PRU00169"/>
    </source>
</evidence>
<dbReference type="GO" id="GO:0006355">
    <property type="term" value="P:regulation of DNA-templated transcription"/>
    <property type="evidence" value="ECO:0007669"/>
    <property type="project" value="InterPro"/>
</dbReference>
<dbReference type="InterPro" id="IPR036388">
    <property type="entry name" value="WH-like_DNA-bd_sf"/>
</dbReference>
<keyword evidence="4 7" id="KW-0238">DNA-binding</keyword>
<dbReference type="OrthoDB" id="9802426at2"/>
<reference evidence="10 11" key="1">
    <citation type="submission" date="2019-11" db="EMBL/GenBank/DDBJ databases">
        <title>Whole-genome sequence of the anaerobic purple sulfur bacterium Allochromatium palmeri DSM 15591.</title>
        <authorList>
            <person name="Kyndt J.A."/>
            <person name="Meyer T.E."/>
        </authorList>
    </citation>
    <scope>NUCLEOTIDE SEQUENCE [LARGE SCALE GENOMIC DNA]</scope>
    <source>
        <strain evidence="10 11">DSM 15591</strain>
    </source>
</reference>
<keyword evidence="11" id="KW-1185">Reference proteome</keyword>
<accession>A0A6N8EBL4</accession>
<dbReference type="Gene3D" id="1.10.10.10">
    <property type="entry name" value="Winged helix-like DNA-binding domain superfamily/Winged helix DNA-binding domain"/>
    <property type="match status" value="1"/>
</dbReference>
<dbReference type="EMBL" id="WNKT01000020">
    <property type="protein sequence ID" value="MTW21565.1"/>
    <property type="molecule type" value="Genomic_DNA"/>
</dbReference>
<proteinExistence type="predicted"/>
<comment type="caution">
    <text evidence="10">The sequence shown here is derived from an EMBL/GenBank/DDBJ whole genome shotgun (WGS) entry which is preliminary data.</text>
</comment>
<dbReference type="PROSITE" id="PS50110">
    <property type="entry name" value="RESPONSE_REGULATORY"/>
    <property type="match status" value="1"/>
</dbReference>
<evidence type="ECO:0000259" key="8">
    <source>
        <dbReference type="PROSITE" id="PS50110"/>
    </source>
</evidence>
<dbReference type="Gene3D" id="3.40.50.2300">
    <property type="match status" value="1"/>
</dbReference>
<evidence type="ECO:0000259" key="9">
    <source>
        <dbReference type="PROSITE" id="PS51755"/>
    </source>
</evidence>
<dbReference type="SMART" id="SM00862">
    <property type="entry name" value="Trans_reg_C"/>
    <property type="match status" value="1"/>
</dbReference>
<dbReference type="GO" id="GO:0000156">
    <property type="term" value="F:phosphorelay response regulator activity"/>
    <property type="evidence" value="ECO:0007669"/>
    <property type="project" value="TreeGrafter"/>
</dbReference>
<dbReference type="InterPro" id="IPR001789">
    <property type="entry name" value="Sig_transdc_resp-reg_receiver"/>
</dbReference>
<dbReference type="PANTHER" id="PTHR48111:SF59">
    <property type="entry name" value="TRANSCRIPTIONAL REGULATORY PROTEIN BAER"/>
    <property type="match status" value="1"/>
</dbReference>
<keyword evidence="1 6" id="KW-0597">Phosphoprotein</keyword>
<feature type="DNA-binding region" description="OmpR/PhoB-type" evidence="7">
    <location>
        <begin position="132"/>
        <end position="234"/>
    </location>
</feature>
<feature type="domain" description="Response regulatory" evidence="8">
    <location>
        <begin position="9"/>
        <end position="122"/>
    </location>
</feature>
<dbReference type="CDD" id="cd00383">
    <property type="entry name" value="trans_reg_C"/>
    <property type="match status" value="1"/>
</dbReference>
<name>A0A6N8EBL4_9GAMM</name>
<evidence type="ECO:0000256" key="4">
    <source>
        <dbReference type="ARBA" id="ARBA00023125"/>
    </source>
</evidence>
<dbReference type="PROSITE" id="PS51755">
    <property type="entry name" value="OMPR_PHOB"/>
    <property type="match status" value="1"/>
</dbReference>
<dbReference type="InterPro" id="IPR001867">
    <property type="entry name" value="OmpR/PhoB-type_DNA-bd"/>
</dbReference>